<keyword evidence="5" id="KW-1185">Reference proteome</keyword>
<dbReference type="InterPro" id="IPR006941">
    <property type="entry name" value="RNase_CAF1"/>
</dbReference>
<protein>
    <submittedName>
        <fullName evidence="4">Poly(A)-specific ribonuclease PARN-like protein</fullName>
    </submittedName>
</protein>
<evidence type="ECO:0000313" key="5">
    <source>
        <dbReference type="Proteomes" id="UP000325081"/>
    </source>
</evidence>
<evidence type="ECO:0000256" key="1">
    <source>
        <dbReference type="ARBA" id="ARBA00001968"/>
    </source>
</evidence>
<dbReference type="PANTHER" id="PTHR15092">
    <property type="entry name" value="POLY A -SPECIFIC RIBONUCLEASE/TARGET OF EGR1, MEMBER 1"/>
    <property type="match status" value="1"/>
</dbReference>
<evidence type="ECO:0000256" key="3">
    <source>
        <dbReference type="SAM" id="Coils"/>
    </source>
</evidence>
<dbReference type="SUPFAM" id="SSF53098">
    <property type="entry name" value="Ribonuclease H-like"/>
    <property type="match status" value="1"/>
</dbReference>
<feature type="coiled-coil region" evidence="3">
    <location>
        <begin position="211"/>
        <end position="238"/>
    </location>
</feature>
<dbReference type="GO" id="GO:0003723">
    <property type="term" value="F:RNA binding"/>
    <property type="evidence" value="ECO:0007669"/>
    <property type="project" value="TreeGrafter"/>
</dbReference>
<dbReference type="GO" id="GO:0000175">
    <property type="term" value="F:3'-5'-RNA exonuclease activity"/>
    <property type="evidence" value="ECO:0007669"/>
    <property type="project" value="TreeGrafter"/>
</dbReference>
<sequence>MHFKRFLCSATATRRRHPHRQQRAVKQVEKSNFSEALSDIKARITDSDFIAISLQKTGGHSAPWQRTLPIDTSETAYLKSKRAADRFQILQFSVCPFSVRDTKLITHPYNFHLFPRDELKIGMPSYSFSFQSSYLTSMAGEGFDFNACINNDALISALRKIVSGSEVYGDRPSLTIDVCSERQVQLALDALKEFSDVIPLRQQVPLKGGGVQAVRAVLTSSEEDKNLLEKEIENKEQEQRLQVVGFREVIELISASEKPVVAHNSLNDFTFIHSKFIAPLPPTMDEFTTTLHSVFPYILDLNHLMKEIGAFEKMNNISGAISYLESRFSAPITMEISNREDAGEVDIYGHIVLRVCRLFVILCSILKISLEVPEGQSRQLSHSLHRYTDKLYPCSTKSTEPDAENVRISTGNSRIVSTDNIVFLWGFKGGLSARGLKDLLCDSHDVFSEHFDVRMICRTCAVVVFWTPGFSERFLRIMDSGDTFSGKFRDMISVGLRASSYEMYRKVCESGSWKSDLAECLDQAMDETENISEAKSEDKKSVIYWNEDDMINFDDL</sequence>
<proteinExistence type="inferred from homology"/>
<comment type="similarity">
    <text evidence="2">Belongs to the CAF1 family.</text>
</comment>
<dbReference type="PANTHER" id="PTHR15092:SF42">
    <property type="entry name" value="POLY(A)-SPECIFIC RIBONUCLEASE PARN-LIKE"/>
    <property type="match status" value="1"/>
</dbReference>
<dbReference type="EMBL" id="BKCP01011292">
    <property type="protein sequence ID" value="GER54578.1"/>
    <property type="molecule type" value="Genomic_DNA"/>
</dbReference>
<dbReference type="AlphaFoldDB" id="A0A5A7RAZ4"/>
<gene>
    <name evidence="4" type="ORF">STAS_32186</name>
</gene>
<reference evidence="5" key="1">
    <citation type="journal article" date="2019" name="Curr. Biol.">
        <title>Genome Sequence of Striga asiatica Provides Insight into the Evolution of Plant Parasitism.</title>
        <authorList>
            <person name="Yoshida S."/>
            <person name="Kim S."/>
            <person name="Wafula E.K."/>
            <person name="Tanskanen J."/>
            <person name="Kim Y.M."/>
            <person name="Honaas L."/>
            <person name="Yang Z."/>
            <person name="Spallek T."/>
            <person name="Conn C.E."/>
            <person name="Ichihashi Y."/>
            <person name="Cheong K."/>
            <person name="Cui S."/>
            <person name="Der J.P."/>
            <person name="Gundlach H."/>
            <person name="Jiao Y."/>
            <person name="Hori C."/>
            <person name="Ishida J.K."/>
            <person name="Kasahara H."/>
            <person name="Kiba T."/>
            <person name="Kim M.S."/>
            <person name="Koo N."/>
            <person name="Laohavisit A."/>
            <person name="Lee Y.H."/>
            <person name="Lumba S."/>
            <person name="McCourt P."/>
            <person name="Mortimer J.C."/>
            <person name="Mutuku J.M."/>
            <person name="Nomura T."/>
            <person name="Sasaki-Sekimoto Y."/>
            <person name="Seto Y."/>
            <person name="Wang Y."/>
            <person name="Wakatake T."/>
            <person name="Sakakibara H."/>
            <person name="Demura T."/>
            <person name="Yamaguchi S."/>
            <person name="Yoneyama K."/>
            <person name="Manabe R.I."/>
            <person name="Nelson D.C."/>
            <person name="Schulman A.H."/>
            <person name="Timko M.P."/>
            <person name="dePamphilis C.W."/>
            <person name="Choi D."/>
            <person name="Shirasu K."/>
        </authorList>
    </citation>
    <scope>NUCLEOTIDE SEQUENCE [LARGE SCALE GENOMIC DNA]</scope>
    <source>
        <strain evidence="5">cv. UVA1</strain>
    </source>
</reference>
<dbReference type="InterPro" id="IPR051181">
    <property type="entry name" value="CAF1_poly(A)_ribonucleases"/>
</dbReference>
<accession>A0A5A7RAZ4</accession>
<dbReference type="Gene3D" id="3.30.420.10">
    <property type="entry name" value="Ribonuclease H-like superfamily/Ribonuclease H"/>
    <property type="match status" value="2"/>
</dbReference>
<name>A0A5A7RAZ4_STRAF</name>
<organism evidence="4 5">
    <name type="scientific">Striga asiatica</name>
    <name type="common">Asiatic witchweed</name>
    <name type="synonym">Buchnera asiatica</name>
    <dbReference type="NCBI Taxonomy" id="4170"/>
    <lineage>
        <taxon>Eukaryota</taxon>
        <taxon>Viridiplantae</taxon>
        <taxon>Streptophyta</taxon>
        <taxon>Embryophyta</taxon>
        <taxon>Tracheophyta</taxon>
        <taxon>Spermatophyta</taxon>
        <taxon>Magnoliopsida</taxon>
        <taxon>eudicotyledons</taxon>
        <taxon>Gunneridae</taxon>
        <taxon>Pentapetalae</taxon>
        <taxon>asterids</taxon>
        <taxon>lamiids</taxon>
        <taxon>Lamiales</taxon>
        <taxon>Orobanchaceae</taxon>
        <taxon>Buchnereae</taxon>
        <taxon>Striga</taxon>
    </lineage>
</organism>
<dbReference type="InterPro" id="IPR036397">
    <property type="entry name" value="RNaseH_sf"/>
</dbReference>
<comment type="caution">
    <text evidence="4">The sequence shown here is derived from an EMBL/GenBank/DDBJ whole genome shotgun (WGS) entry which is preliminary data.</text>
</comment>
<evidence type="ECO:0000256" key="2">
    <source>
        <dbReference type="ARBA" id="ARBA00008372"/>
    </source>
</evidence>
<keyword evidence="3" id="KW-0175">Coiled coil</keyword>
<dbReference type="Pfam" id="PF04857">
    <property type="entry name" value="CAF1"/>
    <property type="match status" value="1"/>
</dbReference>
<dbReference type="Proteomes" id="UP000325081">
    <property type="component" value="Unassembled WGS sequence"/>
</dbReference>
<comment type="cofactor">
    <cofactor evidence="1">
        <name>a divalent metal cation</name>
        <dbReference type="ChEBI" id="CHEBI:60240"/>
    </cofactor>
</comment>
<dbReference type="InterPro" id="IPR012337">
    <property type="entry name" value="RNaseH-like_sf"/>
</dbReference>
<evidence type="ECO:0000313" key="4">
    <source>
        <dbReference type="EMBL" id="GER54578.1"/>
    </source>
</evidence>
<dbReference type="OrthoDB" id="1432093at2759"/>